<proteinExistence type="inferred from homology"/>
<comment type="similarity">
    <text evidence="2">Belongs to the cation diffusion facilitator (CDF) transporter (TC 2.A.4) family. SLC30A subfamily.</text>
</comment>
<sequence length="394" mass="43295">MFKLSRVQRLSAVIGFSLCFFVAEISVGFYTHSLALVADAFHYLNDIVGFMIALAAAVVADKNTHPKALTFGWQRVQLLGAFFNGVLLFGLAISVFLQSIERFVSMQRVEQPKLVLIMGCVGLGLNILSVIFLHGKSLQQSSLREPLLTAPIDHDHGHDHNGSDGHSHDSPNEDSASISLVSERHVHHKHHTNASDNASRGSNRDLAMMGVLIHVLGDCANNVGVIIAAAVIWFAHYEGRYYADPAVSMGIAVMIFLSSIPLIRRAGLILLQSAPQGVDHDDVKHDLEEIPGVLSIHELHIWRLNQTKSLASAHVVLDDDNTLDFDNLAKTIRECFHAYGIHSLTLQPEILAQRVTTRTDTEDRGGARRRTRQSSEEQCKFACGSLCQGLACCQ</sequence>
<dbReference type="GO" id="GO:0005385">
    <property type="term" value="F:zinc ion transmembrane transporter activity"/>
    <property type="evidence" value="ECO:0007669"/>
    <property type="project" value="TreeGrafter"/>
</dbReference>
<evidence type="ECO:0000256" key="3">
    <source>
        <dbReference type="ARBA" id="ARBA00022448"/>
    </source>
</evidence>
<dbReference type="InterPro" id="IPR058533">
    <property type="entry name" value="Cation_efflux_TM"/>
</dbReference>
<dbReference type="Gene3D" id="1.20.1510.10">
    <property type="entry name" value="Cation efflux protein transmembrane domain"/>
    <property type="match status" value="1"/>
</dbReference>
<comment type="caution">
    <text evidence="12">The sequence shown here is derived from an EMBL/GenBank/DDBJ whole genome shotgun (WGS) entry which is preliminary data.</text>
</comment>
<feature type="region of interest" description="Disordered" evidence="8">
    <location>
        <begin position="150"/>
        <end position="176"/>
    </location>
</feature>
<keyword evidence="13" id="KW-1185">Reference proteome</keyword>
<dbReference type="GO" id="GO:0016020">
    <property type="term" value="C:membrane"/>
    <property type="evidence" value="ECO:0007669"/>
    <property type="project" value="UniProtKB-SubCell"/>
</dbReference>
<organism evidence="12 13">
    <name type="scientific">Penicillium cinerascens</name>
    <dbReference type="NCBI Taxonomy" id="70096"/>
    <lineage>
        <taxon>Eukaryota</taxon>
        <taxon>Fungi</taxon>
        <taxon>Dikarya</taxon>
        <taxon>Ascomycota</taxon>
        <taxon>Pezizomycotina</taxon>
        <taxon>Eurotiomycetes</taxon>
        <taxon>Eurotiomycetidae</taxon>
        <taxon>Eurotiales</taxon>
        <taxon>Aspergillaceae</taxon>
        <taxon>Penicillium</taxon>
    </lineage>
</organism>
<feature type="transmembrane region" description="Helical" evidence="9">
    <location>
        <begin position="246"/>
        <end position="263"/>
    </location>
</feature>
<dbReference type="RefSeq" id="XP_058311687.1">
    <property type="nucleotide sequence ID" value="XM_058449343.1"/>
</dbReference>
<dbReference type="SUPFAM" id="SSF160240">
    <property type="entry name" value="Cation efflux protein cytoplasmic domain-like"/>
    <property type="match status" value="1"/>
</dbReference>
<gene>
    <name evidence="12" type="ORF">N7498_002281</name>
</gene>
<dbReference type="InterPro" id="IPR027469">
    <property type="entry name" value="Cation_efflux_TMD_sf"/>
</dbReference>
<evidence type="ECO:0000313" key="12">
    <source>
        <dbReference type="EMBL" id="KAJ5215874.1"/>
    </source>
</evidence>
<evidence type="ECO:0000256" key="9">
    <source>
        <dbReference type="SAM" id="Phobius"/>
    </source>
</evidence>
<feature type="transmembrane region" description="Helical" evidence="9">
    <location>
        <begin position="43"/>
        <end position="60"/>
    </location>
</feature>
<keyword evidence="4 9" id="KW-0812">Transmembrane</keyword>
<evidence type="ECO:0000259" key="10">
    <source>
        <dbReference type="Pfam" id="PF01545"/>
    </source>
</evidence>
<dbReference type="PANTHER" id="PTHR45820">
    <property type="entry name" value="FI23527P1"/>
    <property type="match status" value="1"/>
</dbReference>
<reference evidence="12" key="1">
    <citation type="submission" date="2022-12" db="EMBL/GenBank/DDBJ databases">
        <authorList>
            <person name="Petersen C."/>
        </authorList>
    </citation>
    <scope>NUCLEOTIDE SEQUENCE</scope>
    <source>
        <strain evidence="12">IBT 15544</strain>
    </source>
</reference>
<feature type="transmembrane region" description="Helical" evidence="9">
    <location>
        <begin position="206"/>
        <end position="234"/>
    </location>
</feature>
<evidence type="ECO:0000256" key="4">
    <source>
        <dbReference type="ARBA" id="ARBA00022692"/>
    </source>
</evidence>
<evidence type="ECO:0000313" key="13">
    <source>
        <dbReference type="Proteomes" id="UP001150904"/>
    </source>
</evidence>
<feature type="transmembrane region" description="Helical" evidence="9">
    <location>
        <begin position="112"/>
        <end position="134"/>
    </location>
</feature>
<dbReference type="Proteomes" id="UP001150904">
    <property type="component" value="Unassembled WGS sequence"/>
</dbReference>
<dbReference type="GeneID" id="83176644"/>
<feature type="domain" description="Cation efflux protein cytoplasmic" evidence="11">
    <location>
        <begin position="275"/>
        <end position="349"/>
    </location>
</feature>
<feature type="compositionally biased region" description="Basic and acidic residues" evidence="8">
    <location>
        <begin position="152"/>
        <end position="171"/>
    </location>
</feature>
<evidence type="ECO:0000259" key="11">
    <source>
        <dbReference type="Pfam" id="PF16916"/>
    </source>
</evidence>
<dbReference type="Pfam" id="PF16916">
    <property type="entry name" value="ZT_dimer"/>
    <property type="match status" value="1"/>
</dbReference>
<dbReference type="OrthoDB" id="9944568at2759"/>
<dbReference type="InterPro" id="IPR036837">
    <property type="entry name" value="Cation_efflux_CTD_sf"/>
</dbReference>
<dbReference type="Pfam" id="PF01545">
    <property type="entry name" value="Cation_efflux"/>
    <property type="match status" value="1"/>
</dbReference>
<keyword evidence="5" id="KW-0862">Zinc</keyword>
<keyword evidence="3" id="KW-0813">Transport</keyword>
<protein>
    <submittedName>
        <fullName evidence="12">Cation efflux protein</fullName>
    </submittedName>
</protein>
<comment type="subcellular location">
    <subcellularLocation>
        <location evidence="1">Membrane</location>
        <topology evidence="1">Multi-pass membrane protein</topology>
    </subcellularLocation>
</comment>
<keyword evidence="7 9" id="KW-0472">Membrane</keyword>
<evidence type="ECO:0000256" key="5">
    <source>
        <dbReference type="ARBA" id="ARBA00022833"/>
    </source>
</evidence>
<reference evidence="12" key="2">
    <citation type="journal article" date="2023" name="IMA Fungus">
        <title>Comparative genomic study of the Penicillium genus elucidates a diverse pangenome and 15 lateral gene transfer events.</title>
        <authorList>
            <person name="Petersen C."/>
            <person name="Sorensen T."/>
            <person name="Nielsen M.R."/>
            <person name="Sondergaard T.E."/>
            <person name="Sorensen J.L."/>
            <person name="Fitzpatrick D.A."/>
            <person name="Frisvad J.C."/>
            <person name="Nielsen K.L."/>
        </authorList>
    </citation>
    <scope>NUCLEOTIDE SEQUENCE</scope>
    <source>
        <strain evidence="12">IBT 15544</strain>
    </source>
</reference>
<dbReference type="PANTHER" id="PTHR45820:SF5">
    <property type="entry name" value="DIFFUSION FACILITATOR FAMILY METAL ION TRANSPORTER, PUTATIVE-RELATED"/>
    <property type="match status" value="1"/>
</dbReference>
<feature type="transmembrane region" description="Helical" evidence="9">
    <location>
        <begin position="81"/>
        <end position="100"/>
    </location>
</feature>
<evidence type="ECO:0000256" key="8">
    <source>
        <dbReference type="SAM" id="MobiDB-lite"/>
    </source>
</evidence>
<dbReference type="EMBL" id="JAPQKR010000005">
    <property type="protein sequence ID" value="KAJ5215874.1"/>
    <property type="molecule type" value="Genomic_DNA"/>
</dbReference>
<evidence type="ECO:0000256" key="6">
    <source>
        <dbReference type="ARBA" id="ARBA00022989"/>
    </source>
</evidence>
<evidence type="ECO:0000256" key="2">
    <source>
        <dbReference type="ARBA" id="ARBA00008873"/>
    </source>
</evidence>
<keyword evidence="6 9" id="KW-1133">Transmembrane helix</keyword>
<dbReference type="GO" id="GO:0006882">
    <property type="term" value="P:intracellular zinc ion homeostasis"/>
    <property type="evidence" value="ECO:0007669"/>
    <property type="project" value="TreeGrafter"/>
</dbReference>
<name>A0A9W9NBJ6_9EURO</name>
<dbReference type="SUPFAM" id="SSF161111">
    <property type="entry name" value="Cation efflux protein transmembrane domain-like"/>
    <property type="match status" value="1"/>
</dbReference>
<evidence type="ECO:0000256" key="1">
    <source>
        <dbReference type="ARBA" id="ARBA00004141"/>
    </source>
</evidence>
<dbReference type="NCBIfam" id="TIGR01297">
    <property type="entry name" value="CDF"/>
    <property type="match status" value="1"/>
</dbReference>
<dbReference type="InterPro" id="IPR027470">
    <property type="entry name" value="Cation_efflux_CTD"/>
</dbReference>
<dbReference type="AlphaFoldDB" id="A0A9W9NBJ6"/>
<feature type="domain" description="Cation efflux protein transmembrane" evidence="10">
    <location>
        <begin position="14"/>
        <end position="271"/>
    </location>
</feature>
<feature type="transmembrane region" description="Helical" evidence="9">
    <location>
        <begin position="12"/>
        <end position="31"/>
    </location>
</feature>
<accession>A0A9W9NBJ6</accession>
<dbReference type="InterPro" id="IPR002524">
    <property type="entry name" value="Cation_efflux"/>
</dbReference>
<evidence type="ECO:0000256" key="7">
    <source>
        <dbReference type="ARBA" id="ARBA00023136"/>
    </source>
</evidence>